<evidence type="ECO:0000256" key="5">
    <source>
        <dbReference type="ARBA" id="ARBA00022771"/>
    </source>
</evidence>
<dbReference type="EC" id="2.3.2.27" evidence="2"/>
<keyword evidence="5 8" id="KW-0863">Zinc-finger</keyword>
<dbReference type="PROSITE" id="PS50089">
    <property type="entry name" value="ZF_RING_2"/>
    <property type="match status" value="1"/>
</dbReference>
<dbReference type="AlphaFoldDB" id="A0A654GFC4"/>
<dbReference type="GO" id="GO:0008270">
    <property type="term" value="F:zinc ion binding"/>
    <property type="evidence" value="ECO:0007669"/>
    <property type="project" value="UniProtKB-KW"/>
</dbReference>
<dbReference type="Gene3D" id="3.30.40.10">
    <property type="entry name" value="Zinc/RING finger domain, C3HC4 (zinc finger)"/>
    <property type="match status" value="1"/>
</dbReference>
<proteinExistence type="predicted"/>
<evidence type="ECO:0000256" key="4">
    <source>
        <dbReference type="ARBA" id="ARBA00022723"/>
    </source>
</evidence>
<dbReference type="GO" id="GO:0061630">
    <property type="term" value="F:ubiquitin protein ligase activity"/>
    <property type="evidence" value="ECO:0007669"/>
    <property type="project" value="UniProtKB-EC"/>
</dbReference>
<evidence type="ECO:0000256" key="6">
    <source>
        <dbReference type="ARBA" id="ARBA00022786"/>
    </source>
</evidence>
<organism evidence="10 11">
    <name type="scientific">Arabidopsis thaliana</name>
    <name type="common">Mouse-ear cress</name>
    <dbReference type="NCBI Taxonomy" id="3702"/>
    <lineage>
        <taxon>Eukaryota</taxon>
        <taxon>Viridiplantae</taxon>
        <taxon>Streptophyta</taxon>
        <taxon>Embryophyta</taxon>
        <taxon>Tracheophyta</taxon>
        <taxon>Spermatophyta</taxon>
        <taxon>Magnoliopsida</taxon>
        <taxon>eudicotyledons</taxon>
        <taxon>Gunneridae</taxon>
        <taxon>Pentapetalae</taxon>
        <taxon>rosids</taxon>
        <taxon>malvids</taxon>
        <taxon>Brassicales</taxon>
        <taxon>Brassicaceae</taxon>
        <taxon>Camelineae</taxon>
        <taxon>Arabidopsis</taxon>
    </lineage>
</organism>
<evidence type="ECO:0000313" key="10">
    <source>
        <dbReference type="EMBL" id="VYS71674.1"/>
    </source>
</evidence>
<evidence type="ECO:0000256" key="2">
    <source>
        <dbReference type="ARBA" id="ARBA00012483"/>
    </source>
</evidence>
<dbReference type="Proteomes" id="UP000426265">
    <property type="component" value="Unassembled WGS sequence"/>
</dbReference>
<dbReference type="PANTHER" id="PTHR22937">
    <property type="entry name" value="E3 UBIQUITIN-PROTEIN LIGASE RNF165"/>
    <property type="match status" value="1"/>
</dbReference>
<dbReference type="EMBL" id="CACRSJ010000110">
    <property type="protein sequence ID" value="VYS71674.1"/>
    <property type="molecule type" value="Genomic_DNA"/>
</dbReference>
<sequence length="272" mass="31567">MDPNEDNSEIPDSPFSFMWLLFGDDWDLWDTYSPVDADDISPDPTLDVNGDGPAIEPGSLLKTISWEITFEQDSLQSWNDEQSETTSVVECTDVSSHGNTFTNEEETLERYWRNWLQSSTNEHFETGSQEEYTNASSHGGTFIYEEETLEQYWRNWLQSSTNEQFETESLEEYTNPSSHGDIFTYEELLSMTEETGDERTGLSEEVIDENLIRRKYEKRSDDETKRCVICQQKLKDNEEVSKLGCGHDFHFGCIKNWLMVTNKCPLCNREVV</sequence>
<dbReference type="InterPro" id="IPR013083">
    <property type="entry name" value="Znf_RING/FYVE/PHD"/>
</dbReference>
<evidence type="ECO:0000256" key="1">
    <source>
        <dbReference type="ARBA" id="ARBA00000900"/>
    </source>
</evidence>
<dbReference type="InterPro" id="IPR001841">
    <property type="entry name" value="Znf_RING"/>
</dbReference>
<dbReference type="PANTHER" id="PTHR22937:SF192">
    <property type="entry name" value="RING-TYPE E3 UBIQUITIN TRANSFERASE"/>
    <property type="match status" value="1"/>
</dbReference>
<accession>A0A654GFC4</accession>
<dbReference type="FunFam" id="3.30.40.10:FF:001414">
    <property type="entry name" value="RING/U-box superfamily protein"/>
    <property type="match status" value="1"/>
</dbReference>
<evidence type="ECO:0000259" key="9">
    <source>
        <dbReference type="PROSITE" id="PS50089"/>
    </source>
</evidence>
<feature type="domain" description="RING-type" evidence="9">
    <location>
        <begin position="227"/>
        <end position="268"/>
    </location>
</feature>
<protein>
    <recommendedName>
        <fullName evidence="2">RING-type E3 ubiquitin transferase</fullName>
        <ecNumber evidence="2">2.3.2.27</ecNumber>
    </recommendedName>
</protein>
<evidence type="ECO:0000256" key="7">
    <source>
        <dbReference type="ARBA" id="ARBA00022833"/>
    </source>
</evidence>
<dbReference type="InterPro" id="IPR045191">
    <property type="entry name" value="MBR1/2-like"/>
</dbReference>
<dbReference type="Pfam" id="PF13639">
    <property type="entry name" value="zf-RING_2"/>
    <property type="match status" value="1"/>
</dbReference>
<keyword evidence="6" id="KW-0833">Ubl conjugation pathway</keyword>
<evidence type="ECO:0000313" key="11">
    <source>
        <dbReference type="Proteomes" id="UP000426265"/>
    </source>
</evidence>
<dbReference type="SUPFAM" id="SSF57850">
    <property type="entry name" value="RING/U-box"/>
    <property type="match status" value="1"/>
</dbReference>
<name>A0A654GFC4_ARATH</name>
<reference evidence="10 11" key="1">
    <citation type="submission" date="2019-11" db="EMBL/GenBank/DDBJ databases">
        <authorList>
            <person name="Jiao W.-B."/>
            <person name="Schneeberger K."/>
        </authorList>
    </citation>
    <scope>NUCLEOTIDE SEQUENCE [LARGE SCALE GENOMIC DNA]</scope>
    <source>
        <strain evidence="11">cv. An-1</strain>
    </source>
</reference>
<comment type="catalytic activity">
    <reaction evidence="1">
        <text>S-ubiquitinyl-[E2 ubiquitin-conjugating enzyme]-L-cysteine + [acceptor protein]-L-lysine = [E2 ubiquitin-conjugating enzyme]-L-cysteine + N(6)-ubiquitinyl-[acceptor protein]-L-lysine.</text>
        <dbReference type="EC" id="2.3.2.27"/>
    </reaction>
</comment>
<dbReference type="ExpressionAtlas" id="A0A654GFC4">
    <property type="expression patterns" value="baseline and differential"/>
</dbReference>
<keyword evidence="4" id="KW-0479">Metal-binding</keyword>
<evidence type="ECO:0000256" key="8">
    <source>
        <dbReference type="PROSITE-ProRule" id="PRU00175"/>
    </source>
</evidence>
<gene>
    <name evidence="10" type="ORF">AN1_LOCUS27048</name>
</gene>
<keyword evidence="7" id="KW-0862">Zinc</keyword>
<dbReference type="SMART" id="SM00184">
    <property type="entry name" value="RING"/>
    <property type="match status" value="1"/>
</dbReference>
<keyword evidence="3" id="KW-0808">Transferase</keyword>
<evidence type="ECO:0000256" key="3">
    <source>
        <dbReference type="ARBA" id="ARBA00022679"/>
    </source>
</evidence>